<dbReference type="EMBL" id="JARBHB010000015">
    <property type="protein sequence ID" value="KAJ8868097.1"/>
    <property type="molecule type" value="Genomic_DNA"/>
</dbReference>
<dbReference type="Proteomes" id="UP001159363">
    <property type="component" value="Chromosome 14"/>
</dbReference>
<evidence type="ECO:0000256" key="1">
    <source>
        <dbReference type="SAM" id="Phobius"/>
    </source>
</evidence>
<protein>
    <submittedName>
        <fullName evidence="2">Uncharacterized protein</fullName>
    </submittedName>
</protein>
<name>A0ABQ9G7L1_9NEOP</name>
<keyword evidence="1" id="KW-0812">Transmembrane</keyword>
<evidence type="ECO:0000313" key="2">
    <source>
        <dbReference type="EMBL" id="KAJ8868097.1"/>
    </source>
</evidence>
<feature type="transmembrane region" description="Helical" evidence="1">
    <location>
        <begin position="136"/>
        <end position="159"/>
    </location>
</feature>
<gene>
    <name evidence="2" type="ORF">PR048_031906</name>
</gene>
<reference evidence="2 3" key="1">
    <citation type="submission" date="2023-02" db="EMBL/GenBank/DDBJ databases">
        <title>LHISI_Scaffold_Assembly.</title>
        <authorList>
            <person name="Stuart O.P."/>
            <person name="Cleave R."/>
            <person name="Magrath M.J.L."/>
            <person name="Mikheyev A.S."/>
        </authorList>
    </citation>
    <scope>NUCLEOTIDE SEQUENCE [LARGE SCALE GENOMIC DNA]</scope>
    <source>
        <strain evidence="2">Daus_M_001</strain>
        <tissue evidence="2">Leg muscle</tissue>
    </source>
</reference>
<accession>A0ABQ9G7L1</accession>
<organism evidence="2 3">
    <name type="scientific">Dryococelus australis</name>
    <dbReference type="NCBI Taxonomy" id="614101"/>
    <lineage>
        <taxon>Eukaryota</taxon>
        <taxon>Metazoa</taxon>
        <taxon>Ecdysozoa</taxon>
        <taxon>Arthropoda</taxon>
        <taxon>Hexapoda</taxon>
        <taxon>Insecta</taxon>
        <taxon>Pterygota</taxon>
        <taxon>Neoptera</taxon>
        <taxon>Polyneoptera</taxon>
        <taxon>Phasmatodea</taxon>
        <taxon>Verophasmatodea</taxon>
        <taxon>Anareolatae</taxon>
        <taxon>Phasmatidae</taxon>
        <taxon>Eurycanthinae</taxon>
        <taxon>Dryococelus</taxon>
    </lineage>
</organism>
<keyword evidence="1" id="KW-0472">Membrane</keyword>
<evidence type="ECO:0000313" key="3">
    <source>
        <dbReference type="Proteomes" id="UP001159363"/>
    </source>
</evidence>
<proteinExistence type="predicted"/>
<keyword evidence="3" id="KW-1185">Reference proteome</keyword>
<keyword evidence="1" id="KW-1133">Transmembrane helix</keyword>
<comment type="caution">
    <text evidence="2">The sequence shown here is derived from an EMBL/GenBank/DDBJ whole genome shotgun (WGS) entry which is preliminary data.</text>
</comment>
<sequence>MLVEHKRTQSTIDLLSQPSCSKHTETETLLPKEFDCDSSEEIEELNPKIKLPWQMRIKLKNTALTNDHFGLSDRATTAIASSVLTPIREKSVHRSELQLQNKDKHNQLLGLCFYGRKDNTLVIEQMNVTQFSKNQVLCTLVMFHPLLGLLKTLPIAFFLI</sequence>